<proteinExistence type="predicted"/>
<dbReference type="Pfam" id="PF01527">
    <property type="entry name" value="HTH_Tnp_1"/>
    <property type="match status" value="1"/>
</dbReference>
<evidence type="ECO:0000313" key="2">
    <source>
        <dbReference type="EMBL" id="SIQ66896.1"/>
    </source>
</evidence>
<dbReference type="GO" id="GO:0006313">
    <property type="term" value="P:DNA transposition"/>
    <property type="evidence" value="ECO:0007669"/>
    <property type="project" value="InterPro"/>
</dbReference>
<keyword evidence="1" id="KW-0175">Coiled coil</keyword>
<dbReference type="InterPro" id="IPR002514">
    <property type="entry name" value="Transposase_8"/>
</dbReference>
<dbReference type="EMBL" id="FTMS01000012">
    <property type="protein sequence ID" value="SIQ66896.1"/>
    <property type="molecule type" value="Genomic_DNA"/>
</dbReference>
<protein>
    <submittedName>
        <fullName evidence="2">Transposase</fullName>
    </submittedName>
</protein>
<organism evidence="2 3">
    <name type="scientific">Alkalispirochaeta americana</name>
    <dbReference type="NCBI Taxonomy" id="159291"/>
    <lineage>
        <taxon>Bacteria</taxon>
        <taxon>Pseudomonadati</taxon>
        <taxon>Spirochaetota</taxon>
        <taxon>Spirochaetia</taxon>
        <taxon>Spirochaetales</taxon>
        <taxon>Spirochaetaceae</taxon>
        <taxon>Alkalispirochaeta</taxon>
    </lineage>
</organism>
<dbReference type="InterPro" id="IPR009057">
    <property type="entry name" value="Homeodomain-like_sf"/>
</dbReference>
<dbReference type="Proteomes" id="UP000186400">
    <property type="component" value="Unassembled WGS sequence"/>
</dbReference>
<dbReference type="STRING" id="159291.SAMN05920897_112121"/>
<sequence>MPRYSAQFRNSVLKKLLLPEGRSALSLAREYNISVATIYGWKAKMRDGTLQIEDGVQANRSRQLAEKLSLLLESRSVADDTMGEWLRENGLHSQHLTVWEQEVRDAVTKNEQEAREELKAARKKIREQERELTRKEKALAEAAIIITAQKKISRIFQDQEED</sequence>
<dbReference type="AlphaFoldDB" id="A0A1N6UNL9"/>
<keyword evidence="3" id="KW-1185">Reference proteome</keyword>
<gene>
    <name evidence="2" type="ORF">SAMN05920897_112121</name>
</gene>
<dbReference type="OrthoDB" id="369639at2"/>
<reference evidence="2 3" key="1">
    <citation type="submission" date="2017-01" db="EMBL/GenBank/DDBJ databases">
        <authorList>
            <person name="Mah S.A."/>
            <person name="Swanson W.J."/>
            <person name="Moy G.W."/>
            <person name="Vacquier V.D."/>
        </authorList>
    </citation>
    <scope>NUCLEOTIDE SEQUENCE [LARGE SCALE GENOMIC DNA]</scope>
    <source>
        <strain evidence="2 3">ASpG1</strain>
    </source>
</reference>
<name>A0A1N6UNL9_9SPIO</name>
<evidence type="ECO:0000256" key="1">
    <source>
        <dbReference type="SAM" id="Coils"/>
    </source>
</evidence>
<dbReference type="SUPFAM" id="SSF46689">
    <property type="entry name" value="Homeodomain-like"/>
    <property type="match status" value="1"/>
</dbReference>
<feature type="coiled-coil region" evidence="1">
    <location>
        <begin position="104"/>
        <end position="145"/>
    </location>
</feature>
<dbReference type="GO" id="GO:0004803">
    <property type="term" value="F:transposase activity"/>
    <property type="evidence" value="ECO:0007669"/>
    <property type="project" value="InterPro"/>
</dbReference>
<accession>A0A1N6UNL9</accession>
<dbReference type="RefSeq" id="WP_076489206.1">
    <property type="nucleotide sequence ID" value="NZ_FTMS01000012.1"/>
</dbReference>
<dbReference type="GO" id="GO:0003677">
    <property type="term" value="F:DNA binding"/>
    <property type="evidence" value="ECO:0007669"/>
    <property type="project" value="InterPro"/>
</dbReference>
<evidence type="ECO:0000313" key="3">
    <source>
        <dbReference type="Proteomes" id="UP000186400"/>
    </source>
</evidence>